<name>A0A9W6RSF4_9ACTN</name>
<dbReference type="InterPro" id="IPR029063">
    <property type="entry name" value="SAM-dependent_MTases_sf"/>
</dbReference>
<dbReference type="Gene3D" id="3.40.50.150">
    <property type="entry name" value="Vaccinia Virus protein VP39"/>
    <property type="match status" value="1"/>
</dbReference>
<dbReference type="InterPro" id="IPR006764">
    <property type="entry name" value="SAM_dep_MeTrfase_SAV2177_type"/>
</dbReference>
<dbReference type="Pfam" id="PF04672">
    <property type="entry name" value="Methyltransf_19"/>
    <property type="match status" value="1"/>
</dbReference>
<comment type="caution">
    <text evidence="1">The sequence shown here is derived from an EMBL/GenBank/DDBJ whole genome shotgun (WGS) entry which is preliminary data.</text>
</comment>
<dbReference type="EMBL" id="BSTJ01000015">
    <property type="protein sequence ID" value="GLY80729.1"/>
    <property type="molecule type" value="Genomic_DNA"/>
</dbReference>
<evidence type="ECO:0008006" key="3">
    <source>
        <dbReference type="Google" id="ProtNLM"/>
    </source>
</evidence>
<dbReference type="AlphaFoldDB" id="A0A9W6RSF4"/>
<evidence type="ECO:0000313" key="1">
    <source>
        <dbReference type="EMBL" id="GLY80729.1"/>
    </source>
</evidence>
<dbReference type="Proteomes" id="UP001165135">
    <property type="component" value="Unassembled WGS sequence"/>
</dbReference>
<organism evidence="1 2">
    <name type="scientific">Actinoallomurus iriomotensis</name>
    <dbReference type="NCBI Taxonomy" id="478107"/>
    <lineage>
        <taxon>Bacteria</taxon>
        <taxon>Bacillati</taxon>
        <taxon>Actinomycetota</taxon>
        <taxon>Actinomycetes</taxon>
        <taxon>Streptosporangiales</taxon>
        <taxon>Thermomonosporaceae</taxon>
        <taxon>Actinoallomurus</taxon>
    </lineage>
</organism>
<accession>A0A9W6RSF4</accession>
<gene>
    <name evidence="1" type="ORF">Airi01_089960</name>
</gene>
<protein>
    <recommendedName>
        <fullName evidence="3">S-adenosyl methyltransferase</fullName>
    </recommendedName>
</protein>
<evidence type="ECO:0000313" key="2">
    <source>
        <dbReference type="Proteomes" id="UP001165135"/>
    </source>
</evidence>
<dbReference type="PIRSF" id="PIRSF017393">
    <property type="entry name" value="MTase_SAV2177"/>
    <property type="match status" value="1"/>
</dbReference>
<reference evidence="1" key="1">
    <citation type="submission" date="2023-03" db="EMBL/GenBank/DDBJ databases">
        <title>Actinoallomurus iriomotensis NBRC 103681.</title>
        <authorList>
            <person name="Ichikawa N."/>
            <person name="Sato H."/>
            <person name="Tonouchi N."/>
        </authorList>
    </citation>
    <scope>NUCLEOTIDE SEQUENCE</scope>
    <source>
        <strain evidence="1">NBRC 103681</strain>
    </source>
</reference>
<dbReference type="SUPFAM" id="SSF53335">
    <property type="entry name" value="S-adenosyl-L-methionine-dependent methyltransferases"/>
    <property type="match status" value="1"/>
</dbReference>
<sequence length="245" mass="26467">MYDYAMGGKDNYRADRDAAEQIGAALPSALAGVRENRQFMRRAVRHLLSVGVRQFLDLGCGMPGRGNVHDLAAAAEPSATVVYVDNEPMVVNHFQALLSSSSVATALLADIRRPGDILSSPEVGKLIDFRRPVGIVLTAVLHYFEDEDDPAGLVKEFVSGAAPGSHVVLTHYHPEGIPPEDRAVTAEFAASLNVTMAQRSRAEIEALFGDLVLVEPGLVPPPQWRPDRPLRDSTGWLLAGVARKP</sequence>
<proteinExistence type="predicted"/>